<comment type="caution">
    <text evidence="1">The sequence shown here is derived from an EMBL/GenBank/DDBJ whole genome shotgun (WGS) entry which is preliminary data.</text>
</comment>
<dbReference type="AlphaFoldDB" id="A0AAV7I1V1"/>
<evidence type="ECO:0000313" key="2">
    <source>
        <dbReference type="Proteomes" id="UP000826195"/>
    </source>
</evidence>
<accession>A0AAV7I1V1</accession>
<sequence length="122" mass="13568">MVIAVNGSVGCFQWDYEIETGSRDNPIGWETNPRLRLTGFQTINSGAGIFDVCRHTSKIIPVEDVQLSLGAHKLIPRQGKTPGLRLTEGKSHPMVKPIKSHASRISRAVWMIFKSPVQLFVN</sequence>
<proteinExistence type="predicted"/>
<name>A0AAV7I1V1_COTGL</name>
<protein>
    <submittedName>
        <fullName evidence="1">Uncharacterized protein</fullName>
    </submittedName>
</protein>
<gene>
    <name evidence="1" type="ORF">KQX54_021061</name>
</gene>
<dbReference type="Proteomes" id="UP000826195">
    <property type="component" value="Unassembled WGS sequence"/>
</dbReference>
<keyword evidence="2" id="KW-1185">Reference proteome</keyword>
<evidence type="ECO:0000313" key="1">
    <source>
        <dbReference type="EMBL" id="KAH0541107.1"/>
    </source>
</evidence>
<dbReference type="EMBL" id="JAHXZJ010002609">
    <property type="protein sequence ID" value="KAH0541107.1"/>
    <property type="molecule type" value="Genomic_DNA"/>
</dbReference>
<reference evidence="1 2" key="1">
    <citation type="journal article" date="2021" name="J. Hered.">
        <title>A chromosome-level genome assembly of the parasitoid wasp, Cotesia glomerata (Hymenoptera: Braconidae).</title>
        <authorList>
            <person name="Pinto B.J."/>
            <person name="Weis J.J."/>
            <person name="Gamble T."/>
            <person name="Ode P.J."/>
            <person name="Paul R."/>
            <person name="Zaspel J.M."/>
        </authorList>
    </citation>
    <scope>NUCLEOTIDE SEQUENCE [LARGE SCALE GENOMIC DNA]</scope>
    <source>
        <strain evidence="1">CgM1</strain>
    </source>
</reference>
<organism evidence="1 2">
    <name type="scientific">Cotesia glomerata</name>
    <name type="common">Lepidopteran parasitic wasp</name>
    <name type="synonym">Apanteles glomeratus</name>
    <dbReference type="NCBI Taxonomy" id="32391"/>
    <lineage>
        <taxon>Eukaryota</taxon>
        <taxon>Metazoa</taxon>
        <taxon>Ecdysozoa</taxon>
        <taxon>Arthropoda</taxon>
        <taxon>Hexapoda</taxon>
        <taxon>Insecta</taxon>
        <taxon>Pterygota</taxon>
        <taxon>Neoptera</taxon>
        <taxon>Endopterygota</taxon>
        <taxon>Hymenoptera</taxon>
        <taxon>Apocrita</taxon>
        <taxon>Ichneumonoidea</taxon>
        <taxon>Braconidae</taxon>
        <taxon>Microgastrinae</taxon>
        <taxon>Cotesia</taxon>
    </lineage>
</organism>